<dbReference type="InterPro" id="IPR014043">
    <property type="entry name" value="Acyl_transferase_dom"/>
</dbReference>
<dbReference type="CDD" id="cd05195">
    <property type="entry name" value="enoyl_red"/>
    <property type="match status" value="1"/>
</dbReference>
<keyword evidence="6" id="KW-0012">Acyltransferase</keyword>
<dbReference type="PANTHER" id="PTHR43775">
    <property type="entry name" value="FATTY ACID SYNTHASE"/>
    <property type="match status" value="1"/>
</dbReference>
<dbReference type="InterPro" id="IPR013968">
    <property type="entry name" value="PKS_KR"/>
</dbReference>
<dbReference type="Gene3D" id="3.40.366.10">
    <property type="entry name" value="Malonyl-Coenzyme A Acyl Carrier Protein, domain 2"/>
    <property type="match status" value="1"/>
</dbReference>
<dbReference type="InterPro" id="IPR049552">
    <property type="entry name" value="PKS_DH_N"/>
</dbReference>
<dbReference type="InterPro" id="IPR055123">
    <property type="entry name" value="SpnB-like_Rossmann"/>
</dbReference>
<feature type="compositionally biased region" description="Pro residues" evidence="8">
    <location>
        <begin position="1324"/>
        <end position="1334"/>
    </location>
</feature>
<evidence type="ECO:0000256" key="8">
    <source>
        <dbReference type="SAM" id="MobiDB-lite"/>
    </source>
</evidence>
<evidence type="ECO:0000256" key="2">
    <source>
        <dbReference type="ARBA" id="ARBA00022450"/>
    </source>
</evidence>
<dbReference type="Pfam" id="PF08240">
    <property type="entry name" value="ADH_N"/>
    <property type="match status" value="1"/>
</dbReference>
<dbReference type="Pfam" id="PF08659">
    <property type="entry name" value="KR"/>
    <property type="match status" value="1"/>
</dbReference>
<dbReference type="Gene3D" id="3.90.180.10">
    <property type="entry name" value="Medium-chain alcohol dehydrogenases, catalytic domain"/>
    <property type="match status" value="1"/>
</dbReference>
<evidence type="ECO:0000259" key="9">
    <source>
        <dbReference type="PROSITE" id="PS52019"/>
    </source>
</evidence>
<dbReference type="InterPro" id="IPR049900">
    <property type="entry name" value="PKS_mFAS_DH"/>
</dbReference>
<evidence type="ECO:0000256" key="7">
    <source>
        <dbReference type="PROSITE-ProRule" id="PRU01363"/>
    </source>
</evidence>
<proteinExistence type="predicted"/>
<comment type="pathway">
    <text evidence="1">Antibiotic biosynthesis.</text>
</comment>
<evidence type="ECO:0000256" key="6">
    <source>
        <dbReference type="ARBA" id="ARBA00023315"/>
    </source>
</evidence>
<dbReference type="FunFam" id="3.40.50.720:FF:000209">
    <property type="entry name" value="Polyketide synthase Pks12"/>
    <property type="match status" value="1"/>
</dbReference>
<dbReference type="InterPro" id="IPR057326">
    <property type="entry name" value="KR_dom"/>
</dbReference>
<dbReference type="Pfam" id="PF00698">
    <property type="entry name" value="Acyl_transf_1"/>
    <property type="match status" value="1"/>
</dbReference>
<dbReference type="Pfam" id="PF14765">
    <property type="entry name" value="PS-DH"/>
    <property type="match status" value="1"/>
</dbReference>
<dbReference type="SUPFAM" id="SSF50129">
    <property type="entry name" value="GroES-like"/>
    <property type="match status" value="1"/>
</dbReference>
<gene>
    <name evidence="10" type="primary">pks1</name>
    <name evidence="10" type="ORF">SVIO_097560</name>
</gene>
<dbReference type="SMART" id="SM00829">
    <property type="entry name" value="PKS_ER"/>
    <property type="match status" value="1"/>
</dbReference>
<keyword evidence="11" id="KW-1185">Reference proteome</keyword>
<dbReference type="Pfam" id="PF13602">
    <property type="entry name" value="ADH_zinc_N_2"/>
    <property type="match status" value="1"/>
</dbReference>
<dbReference type="InterPro" id="IPR050091">
    <property type="entry name" value="PKS_NRPS_Biosynth_Enz"/>
</dbReference>
<evidence type="ECO:0000256" key="1">
    <source>
        <dbReference type="ARBA" id="ARBA00004792"/>
    </source>
</evidence>
<dbReference type="SMART" id="SM00822">
    <property type="entry name" value="PKS_KR"/>
    <property type="match status" value="1"/>
</dbReference>
<feature type="active site" description="Proton donor; for dehydratase activity" evidence="7">
    <location>
        <position position="434"/>
    </location>
</feature>
<dbReference type="FunFam" id="3.90.180.10:FF:000032">
    <property type="entry name" value="Probable polyketide synthase pks1"/>
    <property type="match status" value="1"/>
</dbReference>
<keyword evidence="5" id="KW-0511">Multifunctional enzyme</keyword>
<evidence type="ECO:0000313" key="10">
    <source>
        <dbReference type="EMBL" id="GDY59133.1"/>
    </source>
</evidence>
<sequence length="1403" mass="145122">MLSELEDRAVDVGVAAVNGPSSTVISGPPEGVAAVVAACQGVGERARLIEVDYASHGPQVEEIREELNGVLAGVRPVVGGADEVAFYSTVTGGRVDASLLGADYWVRNLRERVRFADAVEALLADGHRVFIEASTHPVLILGLQETFEQAGMDAVAVPTLRRDHGGQTQLLHSLAQAFIAGVEVDWRAAFPADPTPRTVDLPTYAFQHQRYWLDGLSGRGADPTDLGLVAAGHPLLSAAVELADGQGHLLTGRLSARSHGWLADHVVAGAALVPGTALVEWALRAADEVGCGGVEELALQVPLVLPTSGGVRLQVVVGGPGADGRRDVRMYSRPDDGADTAAGWVCHAEGVLSPPPEGATPVEELAGAWPPAGAKPIDPVDFYEHIAASGYAYGPAFQGLRAMWRDGADLLAEVALPEAAGERTGFGIHPALLDAALHPVLLADGSPRDAESADASDAEPADGRVWLPFTWSGVSLWAAGASTVRVRISPYEPSAEAERTLRVTVADALGAPVLSADAVVLRSADADQLRTAQRPGVNGLFVMDWAPLPVPAPSNGDGRSAHHPADDADWVILGSEDRAPAGYAAVCHPDPQALINALDRGAPAPAVVLALELAEAVHARDGGMAAGGLASAERVLALLQSWLAEPRLAEARLVVLTRGAVATGDPDGIDPAAESLDVAGAAVWGLVRSAQAENPGRFLLFDLDPHAEVSADLVTDAVARAIAMDESQLALRAERALMPRLVRAAPSAGLAAPAGQAAWRLGIEGAGTVDSVRPVACPEVLEPLREGQVRIDVHAAGVNFRDALMVLGMYPGDAEFGGSEGAGVVREVGPGVTGLAVGDRVMGLFEGAFGPVAVADARTVVPIPDGWTFRQAAAAPVVFLTAWYGLVELGGLRAGERVLIHAATGGVGTAAVRIARHLGAEVYATASQGKHGVLEAMGIDAAHRASSRDLAFEEAFREATGGRGVDVVLNSLAGPFVDASLRLLREGGRLLEMGKTDIRDAELIVAEHPGVAYRAYDLIADAGPDRIGEMLRELGELFASGVLEPPPVRAWPLSRAREALRCLRQARHTGKLVLDVPAPVDPEGTVLITGGTGTLGGRVAEHLVRSRNLRHLLLVSRSGPDAPGAKELVAQLADLGADVRVAACDIGDAAQVADVLAGIDPAHPLTGVVHAAGALDDAMLPSQDPKRLARAWAAKAAAAAHLHTATAHLRLGMFVLFSSFASDLGTPGQANYAAANAFCDALAARRQAAGRPGLSVAWGLWAATSGLTARLADADLARIGRLGIKANSTEEGLALLDAACHHGHPHLLALHLDTGSLAAQAPARCPPPCGPSPPSVAAGGPGPRRPPVGRTPTGRAGSGGCRPPNSTGCCSTWCAPRRPPCSATPIRVWCSRTRRSRTSASTR</sequence>
<dbReference type="GO" id="GO:0004312">
    <property type="term" value="F:fatty acid synthase activity"/>
    <property type="evidence" value="ECO:0007669"/>
    <property type="project" value="TreeGrafter"/>
</dbReference>
<evidence type="ECO:0000256" key="3">
    <source>
        <dbReference type="ARBA" id="ARBA00022553"/>
    </source>
</evidence>
<dbReference type="Pfam" id="PF21089">
    <property type="entry name" value="PKS_DH_N"/>
    <property type="match status" value="1"/>
</dbReference>
<dbReference type="GO" id="GO:0006633">
    <property type="term" value="P:fatty acid biosynthetic process"/>
    <property type="evidence" value="ECO:0007669"/>
    <property type="project" value="TreeGrafter"/>
</dbReference>
<dbReference type="Gene3D" id="3.10.129.110">
    <property type="entry name" value="Polyketide synthase dehydratase"/>
    <property type="match status" value="1"/>
</dbReference>
<dbReference type="InterPro" id="IPR013154">
    <property type="entry name" value="ADH-like_N"/>
</dbReference>
<dbReference type="SUPFAM" id="SSF55048">
    <property type="entry name" value="Probable ACP-binding domain of malonyl-CoA ACP transacylase"/>
    <property type="match status" value="1"/>
</dbReference>
<dbReference type="GO" id="GO:0016491">
    <property type="term" value="F:oxidoreductase activity"/>
    <property type="evidence" value="ECO:0007669"/>
    <property type="project" value="InterPro"/>
</dbReference>
<dbReference type="InterPro" id="IPR011032">
    <property type="entry name" value="GroES-like_sf"/>
</dbReference>
<dbReference type="InterPro" id="IPR016036">
    <property type="entry name" value="Malonyl_transacylase_ACP-bd"/>
</dbReference>
<dbReference type="InterPro" id="IPR042104">
    <property type="entry name" value="PKS_dehydratase_sf"/>
</dbReference>
<dbReference type="InterPro" id="IPR020807">
    <property type="entry name" value="PKS_DH"/>
</dbReference>
<accession>A0A4D4LM27</accession>
<keyword evidence="2" id="KW-0596">Phosphopantetheine</keyword>
<protein>
    <submittedName>
        <fullName evidence="10">Putative inactive phenolphthiocerol synthesis polyketide synthase type I Pks1</fullName>
    </submittedName>
</protein>
<dbReference type="SMART" id="SM00826">
    <property type="entry name" value="PKS_DH"/>
    <property type="match status" value="1"/>
</dbReference>
<feature type="domain" description="PKS/mFAS DH" evidence="9">
    <location>
        <begin position="233"/>
        <end position="530"/>
    </location>
</feature>
<evidence type="ECO:0000256" key="4">
    <source>
        <dbReference type="ARBA" id="ARBA00022679"/>
    </source>
</evidence>
<feature type="region of interest" description="C-terminal hotdog fold" evidence="7">
    <location>
        <begin position="374"/>
        <end position="530"/>
    </location>
</feature>
<evidence type="ECO:0000313" key="11">
    <source>
        <dbReference type="Proteomes" id="UP000301309"/>
    </source>
</evidence>
<keyword evidence="3" id="KW-0597">Phosphoprotein</keyword>
<dbReference type="PROSITE" id="PS52019">
    <property type="entry name" value="PKS_MFAS_DH"/>
    <property type="match status" value="1"/>
</dbReference>
<name>A0A4D4LM27_STRVO</name>
<dbReference type="Proteomes" id="UP000301309">
    <property type="component" value="Unassembled WGS sequence"/>
</dbReference>
<dbReference type="InterPro" id="IPR001227">
    <property type="entry name" value="Ac_transferase_dom_sf"/>
</dbReference>
<dbReference type="CDD" id="cd08956">
    <property type="entry name" value="KR_3_FAS_SDR_x"/>
    <property type="match status" value="1"/>
</dbReference>
<comment type="caution">
    <text evidence="10">The sequence shown here is derived from an EMBL/GenBank/DDBJ whole genome shotgun (WGS) entry which is preliminary data.</text>
</comment>
<dbReference type="InterPro" id="IPR016035">
    <property type="entry name" value="Acyl_Trfase/lysoPLipase"/>
</dbReference>
<dbReference type="SUPFAM" id="SSF52151">
    <property type="entry name" value="FabD/lysophospholipase-like"/>
    <property type="match status" value="1"/>
</dbReference>
<dbReference type="InterPro" id="IPR036291">
    <property type="entry name" value="NAD(P)-bd_dom_sf"/>
</dbReference>
<feature type="region of interest" description="N-terminal hotdog fold" evidence="7">
    <location>
        <begin position="233"/>
        <end position="359"/>
    </location>
</feature>
<dbReference type="EMBL" id="BJHW01000002">
    <property type="protein sequence ID" value="GDY59133.1"/>
    <property type="molecule type" value="Genomic_DNA"/>
</dbReference>
<dbReference type="InterPro" id="IPR020843">
    <property type="entry name" value="ER"/>
</dbReference>
<reference evidence="10 11" key="1">
    <citation type="journal article" date="2020" name="Int. J. Syst. Evol. Microbiol.">
        <title>Reclassification of Streptomyces castelarensis and Streptomyces sporoclivatus as later heterotypic synonyms of Streptomyces antimycoticus.</title>
        <authorList>
            <person name="Komaki H."/>
            <person name="Tamura T."/>
        </authorList>
    </citation>
    <scope>NUCLEOTIDE SEQUENCE [LARGE SCALE GENOMIC DNA]</scope>
    <source>
        <strain evidence="10 11">NBRC 13459</strain>
    </source>
</reference>
<evidence type="ECO:0000256" key="5">
    <source>
        <dbReference type="ARBA" id="ARBA00023268"/>
    </source>
</evidence>
<dbReference type="SMART" id="SM00827">
    <property type="entry name" value="PKS_AT"/>
    <property type="match status" value="1"/>
</dbReference>
<dbReference type="Pfam" id="PF22953">
    <property type="entry name" value="SpnB_Rossmann"/>
    <property type="match status" value="1"/>
</dbReference>
<feature type="active site" description="Proton acceptor; for dehydratase activity" evidence="7">
    <location>
        <position position="265"/>
    </location>
</feature>
<dbReference type="Gene3D" id="3.40.50.720">
    <property type="entry name" value="NAD(P)-binding Rossmann-like Domain"/>
    <property type="match status" value="1"/>
</dbReference>
<dbReference type="SUPFAM" id="SSF51735">
    <property type="entry name" value="NAD(P)-binding Rossmann-fold domains"/>
    <property type="match status" value="3"/>
</dbReference>
<dbReference type="PANTHER" id="PTHR43775:SF51">
    <property type="entry name" value="INACTIVE PHENOLPHTHIOCEROL SYNTHESIS POLYKETIDE SYNTHASE TYPE I PKS1-RELATED"/>
    <property type="match status" value="1"/>
</dbReference>
<dbReference type="InterPro" id="IPR049551">
    <property type="entry name" value="PKS_DH_C"/>
</dbReference>
<feature type="region of interest" description="Disordered" evidence="8">
    <location>
        <begin position="1323"/>
        <end position="1367"/>
    </location>
</feature>
<dbReference type="Gene3D" id="3.40.50.11460">
    <property type="match status" value="1"/>
</dbReference>
<keyword evidence="4" id="KW-0808">Transferase</keyword>
<organism evidence="10 11">
    <name type="scientific">Streptomyces violaceusniger</name>
    <dbReference type="NCBI Taxonomy" id="68280"/>
    <lineage>
        <taxon>Bacteria</taxon>
        <taxon>Bacillati</taxon>
        <taxon>Actinomycetota</taxon>
        <taxon>Actinomycetes</taxon>
        <taxon>Kitasatosporales</taxon>
        <taxon>Streptomycetaceae</taxon>
        <taxon>Streptomyces</taxon>
        <taxon>Streptomyces violaceusniger group</taxon>
    </lineage>
</organism>